<proteinExistence type="predicted"/>
<evidence type="ECO:0000313" key="2">
    <source>
        <dbReference type="Proteomes" id="UP000828941"/>
    </source>
</evidence>
<dbReference type="EMBL" id="CM039428">
    <property type="protein sequence ID" value="KAI4351163.1"/>
    <property type="molecule type" value="Genomic_DNA"/>
</dbReference>
<gene>
    <name evidence="1" type="ORF">L6164_005543</name>
</gene>
<sequence>MRRSTGKPQRDVQVDVEEVWTVKPLNQDHRHGSSLESSSSSSSPSGSASRSQGPGPSTSKTHRNSVPRNHKIHRKANPNWKNQRGQVKFQFVKKSEVVRLPEEVGSLSINDEVDVPQEKTEEENRGGSLNTEVREEAQEREEDRIQSRLDESLKSSLEEELPEEQLTINDQLQEDELLVMESIYGENIFNLDRKKGLRGFQVHVHIEVPCEILVTAKLNSPNEVESKHSKSDDFLYSFNVQYIPPLVLTCILPKTYPSHQPPIFAISVRWLDSMSISSLCSKLDSIWTEQQGQEVLYQWVEWLQGSSLSYLGFDKEIKLGPYGMKHAGDKRALSGIVSPDVDIPSIRSYNDERHHKNFCIELHKCCICFNEYPGTEFVRLPCKHFFCWKCLQTYTDIHVKEGTINNLECLEAKCGVMIPPSILKRLLSDEEHERWESLMLEKTLATMPDIAYCPRCQTPCIEDDDQHAQCSKCFFSFCTLCRERRHVGVACMTPEMKLLILQERQKSSQLKEDQKRKEREMINDILSMKEIHRDSKQCPSCKMAISRTEGCNKMECYNCGQYFCYRCSKAIAGYEHFRDGTCELFPQEMIHAWEERINPRQAFAQAQAELFAEHGMPCPNCRQFNAKVGNNNHMFCWACQTHYCYLCKKIVRRSSEHYGPRGCKQHTQG</sequence>
<accession>A0ACB9PR67</accession>
<comment type="caution">
    <text evidence="1">The sequence shown here is derived from an EMBL/GenBank/DDBJ whole genome shotgun (WGS) entry which is preliminary data.</text>
</comment>
<name>A0ACB9PR67_BAUVA</name>
<keyword evidence="2" id="KW-1185">Reference proteome</keyword>
<organism evidence="1 2">
    <name type="scientific">Bauhinia variegata</name>
    <name type="common">Purple orchid tree</name>
    <name type="synonym">Phanera variegata</name>
    <dbReference type="NCBI Taxonomy" id="167791"/>
    <lineage>
        <taxon>Eukaryota</taxon>
        <taxon>Viridiplantae</taxon>
        <taxon>Streptophyta</taxon>
        <taxon>Embryophyta</taxon>
        <taxon>Tracheophyta</taxon>
        <taxon>Spermatophyta</taxon>
        <taxon>Magnoliopsida</taxon>
        <taxon>eudicotyledons</taxon>
        <taxon>Gunneridae</taxon>
        <taxon>Pentapetalae</taxon>
        <taxon>rosids</taxon>
        <taxon>fabids</taxon>
        <taxon>Fabales</taxon>
        <taxon>Fabaceae</taxon>
        <taxon>Cercidoideae</taxon>
        <taxon>Cercideae</taxon>
        <taxon>Bauhiniinae</taxon>
        <taxon>Bauhinia</taxon>
    </lineage>
</organism>
<dbReference type="Proteomes" id="UP000828941">
    <property type="component" value="Chromosome 3"/>
</dbReference>
<reference evidence="1 2" key="1">
    <citation type="journal article" date="2022" name="DNA Res.">
        <title>Chromosomal-level genome assembly of the orchid tree Bauhinia variegata (Leguminosae; Cercidoideae) supports the allotetraploid origin hypothesis of Bauhinia.</title>
        <authorList>
            <person name="Zhong Y."/>
            <person name="Chen Y."/>
            <person name="Zheng D."/>
            <person name="Pang J."/>
            <person name="Liu Y."/>
            <person name="Luo S."/>
            <person name="Meng S."/>
            <person name="Qian L."/>
            <person name="Wei D."/>
            <person name="Dai S."/>
            <person name="Zhou R."/>
        </authorList>
    </citation>
    <scope>NUCLEOTIDE SEQUENCE [LARGE SCALE GENOMIC DNA]</scope>
    <source>
        <strain evidence="1">BV-YZ2020</strain>
    </source>
</reference>
<evidence type="ECO:0000313" key="1">
    <source>
        <dbReference type="EMBL" id="KAI4351163.1"/>
    </source>
</evidence>
<protein>
    <submittedName>
        <fullName evidence="1">Uncharacterized protein</fullName>
    </submittedName>
</protein>